<evidence type="ECO:0000313" key="1">
    <source>
        <dbReference type="EMBL" id="GEN56619.1"/>
    </source>
</evidence>
<dbReference type="PANTHER" id="PTHR46246">
    <property type="entry name" value="GUANOSINE-3',5'-BIS(DIPHOSPHATE) 3'-PYROPHOSPHOHYDROLASE MESH1"/>
    <property type="match status" value="1"/>
</dbReference>
<dbReference type="OrthoDB" id="9802385at2"/>
<dbReference type="Proteomes" id="UP000321400">
    <property type="component" value="Unassembled WGS sequence"/>
</dbReference>
<comment type="caution">
    <text evidence="1">The sequence shown here is derived from an EMBL/GenBank/DDBJ whole genome shotgun (WGS) entry which is preliminary data.</text>
</comment>
<dbReference type="GO" id="GO:0008893">
    <property type="term" value="F:guanosine-3',5'-bis(diphosphate) 3'-diphosphatase activity"/>
    <property type="evidence" value="ECO:0007669"/>
    <property type="project" value="TreeGrafter"/>
</dbReference>
<keyword evidence="1" id="KW-0378">Hydrolase</keyword>
<keyword evidence="2" id="KW-1185">Reference proteome</keyword>
<evidence type="ECO:0000313" key="2">
    <source>
        <dbReference type="Proteomes" id="UP000321400"/>
    </source>
</evidence>
<gene>
    <name evidence="1" type="ORF">HAL01_10830</name>
</gene>
<dbReference type="STRING" id="442899.SAMN05720591_10937"/>
<name>A0A511X0Z7_9BACI</name>
<dbReference type="PANTHER" id="PTHR46246:SF1">
    <property type="entry name" value="GUANOSINE-3',5'-BIS(DIPHOSPHATE) 3'-PYROPHOSPHOHYDROLASE MESH1"/>
    <property type="match status" value="1"/>
</dbReference>
<dbReference type="RefSeq" id="WP_089801037.1">
    <property type="nucleotide sequence ID" value="NZ_BJYE01000010.1"/>
</dbReference>
<dbReference type="EMBL" id="BJYE01000010">
    <property type="protein sequence ID" value="GEN56619.1"/>
    <property type="molecule type" value="Genomic_DNA"/>
</dbReference>
<accession>A0A511X0Z7</accession>
<dbReference type="SUPFAM" id="SSF109604">
    <property type="entry name" value="HD-domain/PDEase-like"/>
    <property type="match status" value="1"/>
</dbReference>
<dbReference type="InterPro" id="IPR052194">
    <property type="entry name" value="MESH1"/>
</dbReference>
<protein>
    <submittedName>
        <fullName evidence="1">Phosphohydrolase</fullName>
    </submittedName>
</protein>
<proteinExistence type="predicted"/>
<organism evidence="1 2">
    <name type="scientific">Halolactibacillus alkaliphilus</name>
    <dbReference type="NCBI Taxonomy" id="442899"/>
    <lineage>
        <taxon>Bacteria</taxon>
        <taxon>Bacillati</taxon>
        <taxon>Bacillota</taxon>
        <taxon>Bacilli</taxon>
        <taxon>Bacillales</taxon>
        <taxon>Bacillaceae</taxon>
        <taxon>Halolactibacillus</taxon>
    </lineage>
</organism>
<dbReference type="Pfam" id="PF13328">
    <property type="entry name" value="HD_4"/>
    <property type="match status" value="1"/>
</dbReference>
<sequence length="190" mass="22548">MIRNKLMRAITYAANKHKDQVRKVDETPFIAHPYRVAMLLKEHNCETDIVIAALLHDTVEDTDCTFEELEHLFGKDVKEYVDYVTELDKKTSWKKRKEHSIQAFKTVPYDVKLLIAADKIDNLQSMIDQEMVHGDAMWHSFVGTREEQVWYYQEIFASIIENLEDEDWHPLFYLFQALLEKFQEADPSQY</sequence>
<dbReference type="Gene3D" id="1.10.3210.10">
    <property type="entry name" value="Hypothetical protein af1432"/>
    <property type="match status" value="1"/>
</dbReference>
<reference evidence="1 2" key="1">
    <citation type="submission" date="2019-07" db="EMBL/GenBank/DDBJ databases">
        <title>Whole genome shotgun sequence of Halolactibacillus alkaliphilus NBRC 103919.</title>
        <authorList>
            <person name="Hosoyama A."/>
            <person name="Uohara A."/>
            <person name="Ohji S."/>
            <person name="Ichikawa N."/>
        </authorList>
    </citation>
    <scope>NUCLEOTIDE SEQUENCE [LARGE SCALE GENOMIC DNA]</scope>
    <source>
        <strain evidence="1 2">NBRC 103919</strain>
    </source>
</reference>
<dbReference type="AlphaFoldDB" id="A0A511X0Z7"/>